<feature type="compositionally biased region" description="Basic and acidic residues" evidence="4">
    <location>
        <begin position="53"/>
        <end position="62"/>
    </location>
</feature>
<feature type="compositionally biased region" description="Polar residues" evidence="4">
    <location>
        <begin position="527"/>
        <end position="548"/>
    </location>
</feature>
<feature type="compositionally biased region" description="Basic and acidic residues" evidence="4">
    <location>
        <begin position="1267"/>
        <end position="1291"/>
    </location>
</feature>
<feature type="region of interest" description="Disordered" evidence="4">
    <location>
        <begin position="811"/>
        <end position="854"/>
    </location>
</feature>
<dbReference type="CDD" id="cd00022">
    <property type="entry name" value="BIR"/>
    <property type="match status" value="1"/>
</dbReference>
<dbReference type="EMBL" id="BSXN01000101">
    <property type="protein sequence ID" value="GME67108.1"/>
    <property type="molecule type" value="Genomic_DNA"/>
</dbReference>
<feature type="region of interest" description="Disordered" evidence="4">
    <location>
        <begin position="723"/>
        <end position="753"/>
    </location>
</feature>
<gene>
    <name evidence="5" type="ORF">Cboi02_000053900</name>
</gene>
<comment type="caution">
    <text evidence="5">The sequence shown here is derived from an EMBL/GenBank/DDBJ whole genome shotgun (WGS) entry which is preliminary data.</text>
</comment>
<keyword evidence="2" id="KW-0862">Zinc</keyword>
<dbReference type="PANTHER" id="PTHR46771">
    <property type="entry name" value="DETERIN"/>
    <property type="match status" value="1"/>
</dbReference>
<dbReference type="InterPro" id="IPR001370">
    <property type="entry name" value="BIR_rpt"/>
</dbReference>
<proteinExistence type="predicted"/>
<feature type="coiled-coil region" evidence="3">
    <location>
        <begin position="433"/>
        <end position="460"/>
    </location>
</feature>
<dbReference type="SMART" id="SM00238">
    <property type="entry name" value="BIR"/>
    <property type="match status" value="2"/>
</dbReference>
<dbReference type="Gene3D" id="1.10.1170.10">
    <property type="entry name" value="Inhibitor Of Apoptosis Protein (2mihbC-IAP-1), Chain A"/>
    <property type="match status" value="2"/>
</dbReference>
<feature type="compositionally biased region" description="Basic residues" evidence="4">
    <location>
        <begin position="823"/>
        <end position="840"/>
    </location>
</feature>
<feature type="region of interest" description="Disordered" evidence="4">
    <location>
        <begin position="1"/>
        <end position="82"/>
    </location>
</feature>
<organism evidence="5 6">
    <name type="scientific">Candida boidinii</name>
    <name type="common">Yeast</name>
    <dbReference type="NCBI Taxonomy" id="5477"/>
    <lineage>
        <taxon>Eukaryota</taxon>
        <taxon>Fungi</taxon>
        <taxon>Dikarya</taxon>
        <taxon>Ascomycota</taxon>
        <taxon>Saccharomycotina</taxon>
        <taxon>Pichiomycetes</taxon>
        <taxon>Pichiales</taxon>
        <taxon>Pichiaceae</taxon>
        <taxon>Ogataea</taxon>
        <taxon>Ogataea/Candida clade</taxon>
    </lineage>
</organism>
<sequence length="1476" mass="166831">MGSTKRRKNATAAASSAVNSAKKSRKKQKTTNKTEKTNSIDSPEIIPSNSEILMKDKEDTSTKKRKFVRRKKKTDDEIQSEDSSYQLAPLPDFSYNTRLSTFKIGVIIQKKSASKKKTTTSHFYWTKETPSCEELSKNGFFFTPSDEYPDCITCIYCNEKIHDLDTKQNNNTEIMDDGTLESPILRHIKTSANCSFAKLLVTKFLKTHSISFDWESYPILNNPFSKDSINMRLDTFKRFNWPYDSETNSNNLPKSDKLAKAGFYYDPHKSTSSHNNRPDDTVTCVYCNVSLQDWEEDDDPMAEHKNISPHCYLYQYDTKSKMKNQVHNSNKSVSPNNSRRNSFKRKSIVLSKKKNSSYGLNSLSKIIGNSTYTNRRRSSIISINDTETDKGGNKEPFSDEVVELSENDINTNKIHSGMDLIENKGENDGVVHSNNVIDKENDFKEELENANENENRYESILDDISIHDIASDSNVDNNDQNVIIDESDNEATNLQNVKIRSDPLQEEIVDIDSIEDEIEKENIKNSSSATYNNHQSTSSNTPDASSLNIPTKTLSDLNNLWFIEDNSSSRPATMFSSGKARLSMYDIKSSKLEISNIPAKVRSSLRPKVRSSSTFQFNGRNSIIDVSQSLAASSPIKNSYFEDKSGQRNAVEPMEQVEQEQQAEQEQQTVEHEEPTEQEQQPVEREQVLVDDGSANKTEVDHNVDDIEVFQYVDDAAEDHKGIYSRATPDPFTKMDDDDNNNEHDNGNDAYDNMNVDYDIVDNDPIDNEVDDRIHNEVDDHIHNEVNHPIEDAVNENMSTPVEEKTNIVEINTNVEIEETPKPRKRGRPPKKKRGYRGKYKSNSEETENKIEETENKVEEIANDDNIIEEDINSASIPALETEPDDKNEITGVSVHESIIYPPEIEVKELGTVNDNAVFDKAQKSSFDSSDISNSDAHDIKSSHDSSSSFITQGNKRIIQAKYVSKVVKRGRIPKNARRIVVNGQLIGSDDLLNPSSSSNTPFSLKPSIKNKKLKVKEKSQNNVNILTNADHGNTDSGSLLGSNNFKNMGMSKLKTDVNNSDKENNFDLYNRDSRGMITEISDGNDIEQVAESDPVLAVDKKSLDDRKIVNSDDDILLEDEDDDEIDSRDSVGGTKLKVDKQVYSDAKTLSPVGIKSFSKFSSRSGSQKSNSGDDNDNAKVLDLNSIRTGYNNPLRDEVLDKREMKLPSDEFIDSEVSADNDVLEKSDEYDNELTIRETINKEIQNRKKAVNSLTPIKFDPSSSPYAEEKLQKKEKEVKTTKNIKTDDRSPSDTAAGLFPISENGNVINKVKLFPSSPDILLNRDVPIEFGEESSRLVNDRESSSSFDPTTRLDLQVFKPEENHKSDKDKLLWESPNYEEVKEQVGQLTVATQFFKEIANSEYNSLNDDLDGMLTNFISEMPKQELEMTIQEWIKHSAKQAGKIVEEKCENMINMLKIEQDKALDILNRLPVSDGL</sequence>
<dbReference type="Proteomes" id="UP001165120">
    <property type="component" value="Unassembled WGS sequence"/>
</dbReference>
<feature type="compositionally biased region" description="Low complexity" evidence="4">
    <location>
        <begin position="925"/>
        <end position="935"/>
    </location>
</feature>
<keyword evidence="3" id="KW-0175">Coiled coil</keyword>
<feature type="region of interest" description="Disordered" evidence="4">
    <location>
        <begin position="925"/>
        <end position="949"/>
    </location>
</feature>
<evidence type="ECO:0000256" key="3">
    <source>
        <dbReference type="SAM" id="Coils"/>
    </source>
</evidence>
<feature type="compositionally biased region" description="Polar residues" evidence="4">
    <location>
        <begin position="323"/>
        <end position="340"/>
    </location>
</feature>
<feature type="compositionally biased region" description="Basic and acidic residues" evidence="4">
    <location>
        <begin position="842"/>
        <end position="854"/>
    </location>
</feature>
<feature type="region of interest" description="Disordered" evidence="4">
    <location>
        <begin position="1261"/>
        <end position="1298"/>
    </location>
</feature>
<evidence type="ECO:0000256" key="2">
    <source>
        <dbReference type="ARBA" id="ARBA00022833"/>
    </source>
</evidence>
<dbReference type="GO" id="GO:0046872">
    <property type="term" value="F:metal ion binding"/>
    <property type="evidence" value="ECO:0007669"/>
    <property type="project" value="UniProtKB-KW"/>
</dbReference>
<feature type="region of interest" description="Disordered" evidence="4">
    <location>
        <begin position="323"/>
        <end position="348"/>
    </location>
</feature>
<feature type="region of interest" description="Disordered" evidence="4">
    <location>
        <begin position="525"/>
        <end position="548"/>
    </location>
</feature>
<dbReference type="PANTHER" id="PTHR46771:SF5">
    <property type="entry name" value="DETERIN"/>
    <property type="match status" value="1"/>
</dbReference>
<feature type="compositionally biased region" description="Low complexity" evidence="4">
    <location>
        <begin position="10"/>
        <end position="21"/>
    </location>
</feature>
<dbReference type="PROSITE" id="PS50143">
    <property type="entry name" value="BIR_REPEAT_2"/>
    <property type="match status" value="2"/>
</dbReference>
<keyword evidence="1" id="KW-0479">Metal-binding</keyword>
<evidence type="ECO:0000256" key="4">
    <source>
        <dbReference type="SAM" id="MobiDB-lite"/>
    </source>
</evidence>
<feature type="region of interest" description="Disordered" evidence="4">
    <location>
        <begin position="640"/>
        <end position="685"/>
    </location>
</feature>
<name>A0A9W6STT3_CANBO</name>
<feature type="compositionally biased region" description="Low complexity" evidence="4">
    <location>
        <begin position="1160"/>
        <end position="1173"/>
    </location>
</feature>
<feature type="compositionally biased region" description="Basic residues" evidence="4">
    <location>
        <begin position="63"/>
        <end position="72"/>
    </location>
</feature>
<feature type="region of interest" description="Disordered" evidence="4">
    <location>
        <begin position="1160"/>
        <end position="1180"/>
    </location>
</feature>
<evidence type="ECO:0000313" key="6">
    <source>
        <dbReference type="Proteomes" id="UP001165120"/>
    </source>
</evidence>
<evidence type="ECO:0000313" key="5">
    <source>
        <dbReference type="EMBL" id="GME67108.1"/>
    </source>
</evidence>
<keyword evidence="6" id="KW-1185">Reference proteome</keyword>
<protein>
    <submittedName>
        <fullName evidence="5">Unnamed protein product</fullName>
    </submittedName>
</protein>
<accession>A0A9W6STT3</accession>
<dbReference type="Pfam" id="PF00653">
    <property type="entry name" value="BIR"/>
    <property type="match status" value="2"/>
</dbReference>
<reference evidence="5" key="1">
    <citation type="submission" date="2023-04" db="EMBL/GenBank/DDBJ databases">
        <title>Candida boidinii NBRC 10035.</title>
        <authorList>
            <person name="Ichikawa N."/>
            <person name="Sato H."/>
            <person name="Tonouchi N."/>
        </authorList>
    </citation>
    <scope>NUCLEOTIDE SEQUENCE</scope>
    <source>
        <strain evidence="5">NBRC 10035</strain>
    </source>
</reference>
<dbReference type="SUPFAM" id="SSF57924">
    <property type="entry name" value="Inhibitor of apoptosis (IAP) repeat"/>
    <property type="match status" value="2"/>
</dbReference>
<evidence type="ECO:0000256" key="1">
    <source>
        <dbReference type="ARBA" id="ARBA00022723"/>
    </source>
</evidence>
<dbReference type="InterPro" id="IPR051190">
    <property type="entry name" value="Baculoviral_IAP"/>
</dbReference>